<evidence type="ECO:0000259" key="3">
    <source>
        <dbReference type="Pfam" id="PF12804"/>
    </source>
</evidence>
<dbReference type="InterPro" id="IPR025877">
    <property type="entry name" value="MobA-like_NTP_Trfase"/>
</dbReference>
<evidence type="ECO:0000256" key="2">
    <source>
        <dbReference type="ARBA" id="ARBA00022695"/>
    </source>
</evidence>
<dbReference type="CDD" id="cd04183">
    <property type="entry name" value="GT2_BcE_like"/>
    <property type="match status" value="1"/>
</dbReference>
<dbReference type="PANTHER" id="PTHR43584:SF8">
    <property type="entry name" value="N-ACETYLMURAMATE ALPHA-1-PHOSPHATE URIDYLYLTRANSFERASE"/>
    <property type="match status" value="1"/>
</dbReference>
<dbReference type="OrthoDB" id="9814210at2"/>
<protein>
    <submittedName>
        <fullName evidence="4">MobA-like NTP transferase protein</fullName>
    </submittedName>
</protein>
<reference evidence="4 5" key="1">
    <citation type="submission" date="2019-02" db="EMBL/GenBank/DDBJ databases">
        <title>Sequencing the genomes of 1000 actinobacteria strains.</title>
        <authorList>
            <person name="Klenk H.-P."/>
        </authorList>
    </citation>
    <scope>NUCLEOTIDE SEQUENCE [LARGE SCALE GENOMIC DNA]</scope>
    <source>
        <strain evidence="4 5">DSM 44509</strain>
    </source>
</reference>
<evidence type="ECO:0000313" key="5">
    <source>
        <dbReference type="Proteomes" id="UP000292507"/>
    </source>
</evidence>
<dbReference type="SUPFAM" id="SSF53448">
    <property type="entry name" value="Nucleotide-diphospho-sugar transferases"/>
    <property type="match status" value="1"/>
</dbReference>
<sequence>MATLQVLMPMGGLGTRFRKVGISTPKPLIEVGGIPMFQRALRSFGPWQGEKTVTVVVREDNDREYGLAGQVVGAEPAARIVLLDHDTRGAVETCLQARDHLDPDQPLVIMDCDIAFDSPEYFRVLEAAVADRDVDGLLLSFHSTEPRYSFAEVGEDGTVARTAEKQAISTDALMGVYSFTSARVFLDAADRLMERQIGAAMPEYYVSLVFNELIDAGRRVGLVRGDFYCFGTPEELAAFEATGRPV</sequence>
<dbReference type="InterPro" id="IPR050065">
    <property type="entry name" value="GlmU-like"/>
</dbReference>
<evidence type="ECO:0000313" key="4">
    <source>
        <dbReference type="EMBL" id="RZU33036.1"/>
    </source>
</evidence>
<comment type="caution">
    <text evidence="4">The sequence shown here is derived from an EMBL/GenBank/DDBJ whole genome shotgun (WGS) entry which is preliminary data.</text>
</comment>
<keyword evidence="5" id="KW-1185">Reference proteome</keyword>
<dbReference type="EMBL" id="SHKV01000001">
    <property type="protein sequence ID" value="RZU33036.1"/>
    <property type="molecule type" value="Genomic_DNA"/>
</dbReference>
<keyword evidence="2" id="KW-0548">Nucleotidyltransferase</keyword>
<name>A0A4V2G2G6_9ACTN</name>
<accession>A0A4V2G2G6</accession>
<proteinExistence type="predicted"/>
<keyword evidence="1 4" id="KW-0808">Transferase</keyword>
<evidence type="ECO:0000256" key="1">
    <source>
        <dbReference type="ARBA" id="ARBA00022679"/>
    </source>
</evidence>
<dbReference type="Gene3D" id="3.90.550.10">
    <property type="entry name" value="Spore Coat Polysaccharide Biosynthesis Protein SpsA, Chain A"/>
    <property type="match status" value="1"/>
</dbReference>
<dbReference type="PIRSF" id="PIRSF028162">
    <property type="entry name" value="BcbE_prd"/>
    <property type="match status" value="1"/>
</dbReference>
<dbReference type="AlphaFoldDB" id="A0A4V2G2G6"/>
<dbReference type="GO" id="GO:0016779">
    <property type="term" value="F:nucleotidyltransferase activity"/>
    <property type="evidence" value="ECO:0007669"/>
    <property type="project" value="UniProtKB-KW"/>
</dbReference>
<dbReference type="RefSeq" id="WP_130504255.1">
    <property type="nucleotide sequence ID" value="NZ_POQT01000045.1"/>
</dbReference>
<gene>
    <name evidence="4" type="ORF">BKA19_2751</name>
</gene>
<dbReference type="PANTHER" id="PTHR43584">
    <property type="entry name" value="NUCLEOTIDYL TRANSFERASE"/>
    <property type="match status" value="1"/>
</dbReference>
<dbReference type="InterPro" id="IPR029044">
    <property type="entry name" value="Nucleotide-diphossugar_trans"/>
</dbReference>
<dbReference type="InterPro" id="IPR016873">
    <property type="entry name" value="Caps_polysacc_synth_BcbE_prd"/>
</dbReference>
<dbReference type="Pfam" id="PF12804">
    <property type="entry name" value="NTP_transf_3"/>
    <property type="match status" value="1"/>
</dbReference>
<dbReference type="Proteomes" id="UP000292507">
    <property type="component" value="Unassembled WGS sequence"/>
</dbReference>
<feature type="domain" description="MobA-like NTP transferase" evidence="3">
    <location>
        <begin position="11"/>
        <end position="140"/>
    </location>
</feature>
<organism evidence="4 5">
    <name type="scientific">Blastococcus saxobsidens</name>
    <dbReference type="NCBI Taxonomy" id="138336"/>
    <lineage>
        <taxon>Bacteria</taxon>
        <taxon>Bacillati</taxon>
        <taxon>Actinomycetota</taxon>
        <taxon>Actinomycetes</taxon>
        <taxon>Geodermatophilales</taxon>
        <taxon>Geodermatophilaceae</taxon>
        <taxon>Blastococcus</taxon>
    </lineage>
</organism>